<name>A0ABX0IK27_9FLAO</name>
<dbReference type="Proteomes" id="UP000817854">
    <property type="component" value="Unassembled WGS sequence"/>
</dbReference>
<dbReference type="PANTHER" id="PTHR38009:SF1">
    <property type="entry name" value="CONSERVED HYPOTHETICAL PHAGE TAIL PROTEIN"/>
    <property type="match status" value="1"/>
</dbReference>
<comment type="caution">
    <text evidence="1">The sequence shown here is derived from an EMBL/GenBank/DDBJ whole genome shotgun (WGS) entry which is preliminary data.</text>
</comment>
<sequence>MAIDKKTIIDSYPLPVYNYQVIINGSEVMSFSEISGLEIEREHVLYRHGFSWVVGDHLIRAQRKPINVSLKRGVVRQRSYLYDWMTSGTKKDIRIELCDEAGIAVVSWEVSRALPLKLEAPSFGASNNDVAIESLDLIAHDLRIKYNKE</sequence>
<evidence type="ECO:0000313" key="2">
    <source>
        <dbReference type="Proteomes" id="UP000817854"/>
    </source>
</evidence>
<reference evidence="2" key="1">
    <citation type="submission" date="2019-05" db="EMBL/GenBank/DDBJ databases">
        <title>Flavobacterium profundi sp. nov., isolated from a deep-sea seamount.</title>
        <authorList>
            <person name="Zhang D.-C."/>
        </authorList>
    </citation>
    <scope>NUCLEOTIDE SEQUENCE [LARGE SCALE GENOMIC DNA]</scope>
    <source>
        <strain evidence="2">EC11</strain>
    </source>
</reference>
<organism evidence="1 2">
    <name type="scientific">Flavobacterium jejuense</name>
    <dbReference type="NCBI Taxonomy" id="1544455"/>
    <lineage>
        <taxon>Bacteria</taxon>
        <taxon>Pseudomonadati</taxon>
        <taxon>Bacteroidota</taxon>
        <taxon>Flavobacteriia</taxon>
        <taxon>Flavobacteriales</taxon>
        <taxon>Flavobacteriaceae</taxon>
        <taxon>Flavobacterium</taxon>
    </lineage>
</organism>
<gene>
    <name evidence="1" type="ORF">FIA58_000125</name>
</gene>
<dbReference type="InterPro" id="IPR010667">
    <property type="entry name" value="Phage_T4_Gp19"/>
</dbReference>
<reference evidence="1 2" key="2">
    <citation type="submission" date="2019-05" db="EMBL/GenBank/DDBJ databases">
        <authorList>
            <person name="Lianzixin W."/>
        </authorList>
    </citation>
    <scope>NUCLEOTIDE SEQUENCE [LARGE SCALE GENOMIC DNA]</scope>
    <source>
        <strain evidence="1 2">EC11</strain>
    </source>
</reference>
<dbReference type="PANTHER" id="PTHR38009">
    <property type="entry name" value="CONSERVED HYPOTHETICAL PHAGE TAIL PROTEIN"/>
    <property type="match status" value="1"/>
</dbReference>
<dbReference type="InterPro" id="IPR011747">
    <property type="entry name" value="CHP02241"/>
</dbReference>
<protein>
    <submittedName>
        <fullName evidence="1">Phage tail protein</fullName>
    </submittedName>
</protein>
<evidence type="ECO:0000313" key="1">
    <source>
        <dbReference type="EMBL" id="NHN24068.1"/>
    </source>
</evidence>
<dbReference type="EMBL" id="VEVQ02000001">
    <property type="protein sequence ID" value="NHN24068.1"/>
    <property type="molecule type" value="Genomic_DNA"/>
</dbReference>
<dbReference type="Pfam" id="PF06841">
    <property type="entry name" value="Phage_T4_gp19"/>
    <property type="match status" value="1"/>
</dbReference>
<proteinExistence type="predicted"/>
<reference evidence="1 2" key="3">
    <citation type="submission" date="2020-02" db="EMBL/GenBank/DDBJ databases">
        <title>Flavobacterium profundi sp. nov., isolated from a deep-sea seamount.</title>
        <authorList>
            <person name="Zhang D.-C."/>
        </authorList>
    </citation>
    <scope>NUCLEOTIDE SEQUENCE [LARGE SCALE GENOMIC DNA]</scope>
    <source>
        <strain evidence="1 2">EC11</strain>
    </source>
</reference>
<dbReference type="NCBIfam" id="TIGR02241">
    <property type="entry name" value="conserved hypothetical phage tail region protein"/>
    <property type="match status" value="1"/>
</dbReference>
<keyword evidence="2" id="KW-1185">Reference proteome</keyword>
<dbReference type="RefSeq" id="WP_140958774.1">
    <property type="nucleotide sequence ID" value="NZ_VEVQ02000001.1"/>
</dbReference>
<accession>A0ABX0IK27</accession>